<dbReference type="SUPFAM" id="SSF51905">
    <property type="entry name" value="FAD/NAD(P)-binding domain"/>
    <property type="match status" value="1"/>
</dbReference>
<dbReference type="PANTHER" id="PTHR42887">
    <property type="entry name" value="OS12G0638800 PROTEIN"/>
    <property type="match status" value="1"/>
</dbReference>
<dbReference type="Pfam" id="PF03486">
    <property type="entry name" value="HI0933_like"/>
    <property type="match status" value="1"/>
</dbReference>
<dbReference type="InterPro" id="IPR057661">
    <property type="entry name" value="RsdA/BaiN/AoA(So)_Rossmann"/>
</dbReference>
<proteinExistence type="predicted"/>
<protein>
    <submittedName>
        <fullName evidence="6">NAD(P)/FAD-dependent oxidoreductase</fullName>
    </submittedName>
</protein>
<dbReference type="Gene3D" id="1.10.8.260">
    <property type="entry name" value="HI0933 insert domain-like"/>
    <property type="match status" value="1"/>
</dbReference>
<evidence type="ECO:0000259" key="4">
    <source>
        <dbReference type="Pfam" id="PF03486"/>
    </source>
</evidence>
<keyword evidence="3" id="KW-0274">FAD</keyword>
<comment type="cofactor">
    <cofactor evidence="1">
        <name>FAD</name>
        <dbReference type="ChEBI" id="CHEBI:57692"/>
    </cofactor>
</comment>
<evidence type="ECO:0000256" key="3">
    <source>
        <dbReference type="ARBA" id="ARBA00022827"/>
    </source>
</evidence>
<dbReference type="SUPFAM" id="SSF160996">
    <property type="entry name" value="HI0933 insert domain-like"/>
    <property type="match status" value="1"/>
</dbReference>
<dbReference type="EMBL" id="JARFPK010000029">
    <property type="protein sequence ID" value="MDF0591177.1"/>
    <property type="molecule type" value="Genomic_DNA"/>
</dbReference>
<dbReference type="InterPro" id="IPR055178">
    <property type="entry name" value="RsdA/BaiN/AoA(So)-like_dom"/>
</dbReference>
<evidence type="ECO:0000256" key="1">
    <source>
        <dbReference type="ARBA" id="ARBA00001974"/>
    </source>
</evidence>
<dbReference type="PANTHER" id="PTHR42887:SF2">
    <property type="entry name" value="OS12G0638800 PROTEIN"/>
    <property type="match status" value="1"/>
</dbReference>
<dbReference type="InterPro" id="IPR004792">
    <property type="entry name" value="BaiN-like"/>
</dbReference>
<name>A0ABT5X9B9_9EURY</name>
<dbReference type="InterPro" id="IPR023166">
    <property type="entry name" value="BaiN-like_dom_sf"/>
</dbReference>
<feature type="domain" description="RsdA/BaiN/AoA(So)-like Rossmann fold-like" evidence="4">
    <location>
        <begin position="11"/>
        <end position="407"/>
    </location>
</feature>
<dbReference type="Pfam" id="PF22780">
    <property type="entry name" value="HI0933_like_1st"/>
    <property type="match status" value="1"/>
</dbReference>
<reference evidence="6 7" key="1">
    <citation type="submission" date="2023-03" db="EMBL/GenBank/DDBJ databases">
        <title>WGS of Methanotrichaceae archaeon Mx.</title>
        <authorList>
            <person name="Sorokin D.Y."/>
            <person name="Merkel A.Y."/>
        </authorList>
    </citation>
    <scope>NUCLEOTIDE SEQUENCE [LARGE SCALE GENOMIC DNA]</scope>
    <source>
        <strain evidence="6 7">Mx</strain>
    </source>
</reference>
<feature type="domain" description="RsdA/BaiN/AoA(So)-like insert" evidence="5">
    <location>
        <begin position="198"/>
        <end position="352"/>
    </location>
</feature>
<dbReference type="PRINTS" id="PR00411">
    <property type="entry name" value="PNDRDTASEI"/>
</dbReference>
<dbReference type="RefSeq" id="WP_316966917.1">
    <property type="nucleotide sequence ID" value="NZ_JARFPK010000029.1"/>
</dbReference>
<dbReference type="Proteomes" id="UP001220010">
    <property type="component" value="Unassembled WGS sequence"/>
</dbReference>
<evidence type="ECO:0000256" key="2">
    <source>
        <dbReference type="ARBA" id="ARBA00022630"/>
    </source>
</evidence>
<keyword evidence="7" id="KW-1185">Reference proteome</keyword>
<evidence type="ECO:0000313" key="6">
    <source>
        <dbReference type="EMBL" id="MDF0591177.1"/>
    </source>
</evidence>
<accession>A0ABT5X9B9</accession>
<dbReference type="Gene3D" id="2.40.30.10">
    <property type="entry name" value="Translation factors"/>
    <property type="match status" value="1"/>
</dbReference>
<comment type="caution">
    <text evidence="6">The sequence shown here is derived from an EMBL/GenBank/DDBJ whole genome shotgun (WGS) entry which is preliminary data.</text>
</comment>
<keyword evidence="2" id="KW-0285">Flavoprotein</keyword>
<dbReference type="NCBIfam" id="TIGR00275">
    <property type="entry name" value="aminoacetone oxidase family FAD-binding enzyme"/>
    <property type="match status" value="1"/>
</dbReference>
<dbReference type="InterPro" id="IPR036188">
    <property type="entry name" value="FAD/NAD-bd_sf"/>
</dbReference>
<evidence type="ECO:0000259" key="5">
    <source>
        <dbReference type="Pfam" id="PF22780"/>
    </source>
</evidence>
<organism evidence="6 7">
    <name type="scientific">Candidatus Methanocrinis natronophilus</name>
    <dbReference type="NCBI Taxonomy" id="3033396"/>
    <lineage>
        <taxon>Archaea</taxon>
        <taxon>Methanobacteriati</taxon>
        <taxon>Methanobacteriota</taxon>
        <taxon>Stenosarchaea group</taxon>
        <taxon>Methanomicrobia</taxon>
        <taxon>Methanotrichales</taxon>
        <taxon>Methanotrichaceae</taxon>
        <taxon>Methanocrinis</taxon>
    </lineage>
</organism>
<gene>
    <name evidence="6" type="ORF">P0O15_08355</name>
</gene>
<sequence length="420" mass="44859">MTELERAELLDLIVIGVGPAGLFAAINAAGGGGRVLVLEKKRTPGRKLLISGSGRCNITHDGDIRAFLDRYGGAGRFLRPALLGFTNCDLIAFFEERGLSMTTLEGGKVFPKTQRSRDVLDILIAEGEARGVEIACAKSVTSIEKSGDEFLVACGDEAYRSRTLVIATGGRSYPATGSSGDGYSFAGALGHAIVEVGPALAPVRIRDYPFADLAGISLPGARVSIFRGKKVKEETGDVLFTHDGLSGPGILDLSRYIRAGDVLRVSFAGERRREEIDDWHLERSQKDGPRNLRSVLAELVIPARLAARVLEVLHIPVDLKCAEMTRAMRTGLADHLAGFPFVVEEVGGFDSAMATRGGVDLREINPKTMESRLVSGLYFAGEVLDVDGDSGGYNLQAAFSTGALAGRSIRKRLADAEGRP</sequence>
<evidence type="ECO:0000313" key="7">
    <source>
        <dbReference type="Proteomes" id="UP001220010"/>
    </source>
</evidence>
<dbReference type="Gene3D" id="3.50.50.60">
    <property type="entry name" value="FAD/NAD(P)-binding domain"/>
    <property type="match status" value="1"/>
</dbReference>
<dbReference type="PRINTS" id="PR00368">
    <property type="entry name" value="FADPNR"/>
</dbReference>